<keyword evidence="3" id="KW-0805">Transcription regulation</keyword>
<keyword evidence="7" id="KW-1185">Reference proteome</keyword>
<sequence>MASSSQGKHMPKDTQIIVSIMKDLGIVEYDQQVLNHLLEFNYRYTTLLLDDAKTFSNFAKKKNVDADDVKVAIQLAQDGIFCRPPPRDVLMTASREVNKIPLPPVRPASGLRIPHDRSNFLQTNYRLRNDLYSGGNMRKSDTKTTAAEMLEASRKIEIEDNAYPQFTCNSDRLIWKIATNQMMNNSMEFDLQEMMENQQSSQESILQNDKDELLDAQTYQNRSYSDIALDDSVEKQLNDL</sequence>
<accession>A0A6G0YKT9</accession>
<evidence type="ECO:0000256" key="3">
    <source>
        <dbReference type="ARBA" id="ARBA00023015"/>
    </source>
</evidence>
<dbReference type="PANTHER" id="PTHR48068:SF4">
    <property type="entry name" value="TATA-BOX BINDING PROTEIN ASSOCIATED FACTOR 9"/>
    <property type="match status" value="1"/>
</dbReference>
<dbReference type="Gene3D" id="1.10.20.10">
    <property type="entry name" value="Histone, subunit A"/>
    <property type="match status" value="1"/>
</dbReference>
<protein>
    <submittedName>
        <fullName evidence="6">Transcription initiation factor TFIID subunit 9-like</fullName>
    </submittedName>
</protein>
<dbReference type="Pfam" id="PF02291">
    <property type="entry name" value="TFIID-31kDa"/>
    <property type="match status" value="1"/>
</dbReference>
<organism evidence="6 7">
    <name type="scientific">Aphis craccivora</name>
    <name type="common">Cowpea aphid</name>
    <dbReference type="NCBI Taxonomy" id="307492"/>
    <lineage>
        <taxon>Eukaryota</taxon>
        <taxon>Metazoa</taxon>
        <taxon>Ecdysozoa</taxon>
        <taxon>Arthropoda</taxon>
        <taxon>Hexapoda</taxon>
        <taxon>Insecta</taxon>
        <taxon>Pterygota</taxon>
        <taxon>Neoptera</taxon>
        <taxon>Paraneoptera</taxon>
        <taxon>Hemiptera</taxon>
        <taxon>Sternorrhyncha</taxon>
        <taxon>Aphidomorpha</taxon>
        <taxon>Aphidoidea</taxon>
        <taxon>Aphididae</taxon>
        <taxon>Aphidini</taxon>
        <taxon>Aphis</taxon>
        <taxon>Aphis</taxon>
    </lineage>
</organism>
<gene>
    <name evidence="6" type="ORF">FWK35_00016383</name>
</gene>
<reference evidence="6 7" key="1">
    <citation type="submission" date="2019-08" db="EMBL/GenBank/DDBJ databases">
        <title>Whole genome of Aphis craccivora.</title>
        <authorList>
            <person name="Voronova N.V."/>
            <person name="Shulinski R.S."/>
            <person name="Bandarenka Y.V."/>
            <person name="Zhorov D.G."/>
            <person name="Warner D."/>
        </authorList>
    </citation>
    <scope>NUCLEOTIDE SEQUENCE [LARGE SCALE GENOMIC DNA]</scope>
    <source>
        <strain evidence="6">180601</strain>
        <tissue evidence="6">Whole Body</tissue>
    </source>
</reference>
<evidence type="ECO:0000256" key="1">
    <source>
        <dbReference type="ARBA" id="ARBA00004123"/>
    </source>
</evidence>
<dbReference type="GO" id="GO:0046982">
    <property type="term" value="F:protein heterodimerization activity"/>
    <property type="evidence" value="ECO:0007669"/>
    <property type="project" value="InterPro"/>
</dbReference>
<comment type="caution">
    <text evidence="6">The sequence shown here is derived from an EMBL/GenBank/DDBJ whole genome shotgun (WGS) entry which is preliminary data.</text>
</comment>
<dbReference type="EMBL" id="VUJU01003517">
    <property type="protein sequence ID" value="KAF0757640.1"/>
    <property type="molecule type" value="Genomic_DNA"/>
</dbReference>
<dbReference type="PANTHER" id="PTHR48068">
    <property type="entry name" value="TAF9 RNA POLYMERASE II, TATA BOX-BINDING PROTEIN (TBP)-ASSOCIATED FACTOR"/>
    <property type="match status" value="1"/>
</dbReference>
<keyword evidence="6" id="KW-0648">Protein biosynthesis</keyword>
<dbReference type="OrthoDB" id="341924at2759"/>
<dbReference type="GO" id="GO:0051123">
    <property type="term" value="P:RNA polymerase II preinitiation complex assembly"/>
    <property type="evidence" value="ECO:0007669"/>
    <property type="project" value="TreeGrafter"/>
</dbReference>
<dbReference type="CDD" id="cd07979">
    <property type="entry name" value="HFD_TAF9"/>
    <property type="match status" value="1"/>
</dbReference>
<dbReference type="InterPro" id="IPR051431">
    <property type="entry name" value="TFIID_subunit_9"/>
</dbReference>
<dbReference type="InterPro" id="IPR003162">
    <property type="entry name" value="TFIID-31"/>
</dbReference>
<dbReference type="GO" id="GO:0003713">
    <property type="term" value="F:transcription coactivator activity"/>
    <property type="evidence" value="ECO:0007669"/>
    <property type="project" value="TreeGrafter"/>
</dbReference>
<dbReference type="GO" id="GO:0005669">
    <property type="term" value="C:transcription factor TFIID complex"/>
    <property type="evidence" value="ECO:0007669"/>
    <property type="project" value="TreeGrafter"/>
</dbReference>
<comment type="similarity">
    <text evidence="2">Belongs to the TAF9 family.</text>
</comment>
<keyword evidence="6" id="KW-0396">Initiation factor</keyword>
<dbReference type="GO" id="GO:0003743">
    <property type="term" value="F:translation initiation factor activity"/>
    <property type="evidence" value="ECO:0007669"/>
    <property type="project" value="UniProtKB-KW"/>
</dbReference>
<evidence type="ECO:0000256" key="5">
    <source>
        <dbReference type="ARBA" id="ARBA00023242"/>
    </source>
</evidence>
<name>A0A6G0YKT9_APHCR</name>
<evidence type="ECO:0000313" key="7">
    <source>
        <dbReference type="Proteomes" id="UP000478052"/>
    </source>
</evidence>
<dbReference type="SUPFAM" id="SSF47113">
    <property type="entry name" value="Histone-fold"/>
    <property type="match status" value="1"/>
</dbReference>
<proteinExistence type="inferred from homology"/>
<dbReference type="Proteomes" id="UP000478052">
    <property type="component" value="Unassembled WGS sequence"/>
</dbReference>
<dbReference type="InterPro" id="IPR009072">
    <property type="entry name" value="Histone-fold"/>
</dbReference>
<evidence type="ECO:0000256" key="2">
    <source>
        <dbReference type="ARBA" id="ARBA00007646"/>
    </source>
</evidence>
<evidence type="ECO:0000256" key="4">
    <source>
        <dbReference type="ARBA" id="ARBA00023163"/>
    </source>
</evidence>
<keyword evidence="4" id="KW-0804">Transcription</keyword>
<dbReference type="GO" id="GO:0000124">
    <property type="term" value="C:SAGA complex"/>
    <property type="evidence" value="ECO:0007669"/>
    <property type="project" value="TreeGrafter"/>
</dbReference>
<keyword evidence="5" id="KW-0539">Nucleus</keyword>
<evidence type="ECO:0000313" key="6">
    <source>
        <dbReference type="EMBL" id="KAF0757640.1"/>
    </source>
</evidence>
<comment type="subcellular location">
    <subcellularLocation>
        <location evidence="1">Nucleus</location>
    </subcellularLocation>
</comment>
<dbReference type="GO" id="GO:0016251">
    <property type="term" value="F:RNA polymerase II general transcription initiation factor activity"/>
    <property type="evidence" value="ECO:0007669"/>
    <property type="project" value="TreeGrafter"/>
</dbReference>
<dbReference type="AlphaFoldDB" id="A0A6G0YKT9"/>